<keyword evidence="2" id="KW-1185">Reference proteome</keyword>
<proteinExistence type="predicted"/>
<organism evidence="1 2">
    <name type="scientific">Ulvibacter antarcticus</name>
    <dbReference type="NCBI Taxonomy" id="442714"/>
    <lineage>
        <taxon>Bacteria</taxon>
        <taxon>Pseudomonadati</taxon>
        <taxon>Bacteroidota</taxon>
        <taxon>Flavobacteriia</taxon>
        <taxon>Flavobacteriales</taxon>
        <taxon>Flavobacteriaceae</taxon>
        <taxon>Ulvibacter</taxon>
    </lineage>
</organism>
<sequence length="197" mass="23330">MLSKILNKLRSIIQKTRRSLYVSLLKIFGISDYKRWSKTDTLDETWDERTILLAQQITPNSKVLEFGPRRLILKKNLPENCEYYNSDIIKRDDETLVIDLNKELPELPEVDFIVFSGVLEYVKDVNHLISHCNKYSKSILLSYAVTDHFSNVKNRRISGWISDLSVDDIEKIARDLKMNWSFLNVWKGQRLFRFDKR</sequence>
<dbReference type="OrthoDB" id="9806525at2"/>
<dbReference type="InterPro" id="IPR029063">
    <property type="entry name" value="SAM-dependent_MTases_sf"/>
</dbReference>
<reference evidence="1 2" key="1">
    <citation type="submission" date="2018-10" db="EMBL/GenBank/DDBJ databases">
        <title>Genomic Encyclopedia of Archaeal and Bacterial Type Strains, Phase II (KMG-II): from individual species to whole genera.</title>
        <authorList>
            <person name="Goeker M."/>
        </authorList>
    </citation>
    <scope>NUCLEOTIDE SEQUENCE [LARGE SCALE GENOMIC DNA]</scope>
    <source>
        <strain evidence="1 2">DSM 23424</strain>
    </source>
</reference>
<protein>
    <recommendedName>
        <fullName evidence="3">Methyltransferase family protein</fullName>
    </recommendedName>
</protein>
<gene>
    <name evidence="1" type="ORF">BXY75_2789</name>
</gene>
<dbReference type="SUPFAM" id="SSF53335">
    <property type="entry name" value="S-adenosyl-L-methionine-dependent methyltransferases"/>
    <property type="match status" value="1"/>
</dbReference>
<comment type="caution">
    <text evidence="1">The sequence shown here is derived from an EMBL/GenBank/DDBJ whole genome shotgun (WGS) entry which is preliminary data.</text>
</comment>
<accession>A0A3L9YBG0</accession>
<dbReference type="EMBL" id="REFC01000014">
    <property type="protein sequence ID" value="RMA57981.1"/>
    <property type="molecule type" value="Genomic_DNA"/>
</dbReference>
<evidence type="ECO:0000313" key="2">
    <source>
        <dbReference type="Proteomes" id="UP000271339"/>
    </source>
</evidence>
<dbReference type="Pfam" id="PF13489">
    <property type="entry name" value="Methyltransf_23"/>
    <property type="match status" value="1"/>
</dbReference>
<dbReference type="RefSeq" id="WP_121908323.1">
    <property type="nucleotide sequence ID" value="NZ_REFC01000014.1"/>
</dbReference>
<dbReference type="AlphaFoldDB" id="A0A3L9YBG0"/>
<evidence type="ECO:0000313" key="1">
    <source>
        <dbReference type="EMBL" id="RMA57981.1"/>
    </source>
</evidence>
<name>A0A3L9YBG0_9FLAO</name>
<evidence type="ECO:0008006" key="3">
    <source>
        <dbReference type="Google" id="ProtNLM"/>
    </source>
</evidence>
<dbReference type="Proteomes" id="UP000271339">
    <property type="component" value="Unassembled WGS sequence"/>
</dbReference>